<sequence>MEERKNRYSLPSNYLTLAQLQERWLKQQNQINQSESQEQNQQSPQQNHKKQPLLHAVPLSNGSASKSSPQKQYVVKNGKDSETHHRKTAAIEADNHQSVARIGYGDKTVDLDGKASKSKNKKKNGYKKKIRIGNPRNKTEERETRGEGSGARGEGSGTTALENEASEKATMESEVKEEEKKKGSLVTMEVEERVRVSPVEERIKVQSINSGHGKQKGRFGKSNNNFSSFHREKKNSGGANHGYVKGQRSVVGQEETEKKMVWVRKDAIEGEIET</sequence>
<dbReference type="EMBL" id="OY731405">
    <property type="protein sequence ID" value="CAJ1972798.1"/>
    <property type="molecule type" value="Genomic_DNA"/>
</dbReference>
<feature type="region of interest" description="Disordered" evidence="1">
    <location>
        <begin position="28"/>
        <end position="186"/>
    </location>
</feature>
<feature type="compositionally biased region" description="Low complexity" evidence="1">
    <location>
        <begin position="28"/>
        <end position="46"/>
    </location>
</feature>
<feature type="compositionally biased region" description="Basic and acidic residues" evidence="1">
    <location>
        <begin position="137"/>
        <end position="146"/>
    </location>
</feature>
<feature type="compositionally biased region" description="Basic and acidic residues" evidence="1">
    <location>
        <begin position="165"/>
        <end position="182"/>
    </location>
</feature>
<evidence type="ECO:0000313" key="2">
    <source>
        <dbReference type="EMBL" id="CAJ1972798.1"/>
    </source>
</evidence>
<protein>
    <submittedName>
        <fullName evidence="2">Uncharacterized protein</fullName>
    </submittedName>
</protein>
<organism evidence="2 3">
    <name type="scientific">Sphenostylis stenocarpa</name>
    <dbReference type="NCBI Taxonomy" id="92480"/>
    <lineage>
        <taxon>Eukaryota</taxon>
        <taxon>Viridiplantae</taxon>
        <taxon>Streptophyta</taxon>
        <taxon>Embryophyta</taxon>
        <taxon>Tracheophyta</taxon>
        <taxon>Spermatophyta</taxon>
        <taxon>Magnoliopsida</taxon>
        <taxon>eudicotyledons</taxon>
        <taxon>Gunneridae</taxon>
        <taxon>Pentapetalae</taxon>
        <taxon>rosids</taxon>
        <taxon>fabids</taxon>
        <taxon>Fabales</taxon>
        <taxon>Fabaceae</taxon>
        <taxon>Papilionoideae</taxon>
        <taxon>50 kb inversion clade</taxon>
        <taxon>NPAAA clade</taxon>
        <taxon>indigoferoid/millettioid clade</taxon>
        <taxon>Phaseoleae</taxon>
        <taxon>Sphenostylis</taxon>
    </lineage>
</organism>
<feature type="compositionally biased region" description="Basic residues" evidence="1">
    <location>
        <begin position="116"/>
        <end position="131"/>
    </location>
</feature>
<feature type="compositionally biased region" description="Polar residues" evidence="1">
    <location>
        <begin position="60"/>
        <end position="71"/>
    </location>
</feature>
<feature type="compositionally biased region" description="Gly residues" evidence="1">
    <location>
        <begin position="147"/>
        <end position="156"/>
    </location>
</feature>
<dbReference type="Gramene" id="rna-AYBTSS11_LOCUS24853">
    <property type="protein sequence ID" value="CAJ1972798.1"/>
    <property type="gene ID" value="gene-AYBTSS11_LOCUS24853"/>
</dbReference>
<feature type="region of interest" description="Disordered" evidence="1">
    <location>
        <begin position="205"/>
        <end position="256"/>
    </location>
</feature>
<reference evidence="2" key="1">
    <citation type="submission" date="2023-10" db="EMBL/GenBank/DDBJ databases">
        <authorList>
            <person name="Domelevo Entfellner J.-B."/>
        </authorList>
    </citation>
    <scope>NUCLEOTIDE SEQUENCE</scope>
</reference>
<dbReference type="AlphaFoldDB" id="A0AA86T1U0"/>
<evidence type="ECO:0000313" key="3">
    <source>
        <dbReference type="Proteomes" id="UP001189624"/>
    </source>
</evidence>
<accession>A0AA86T1U0</accession>
<evidence type="ECO:0000256" key="1">
    <source>
        <dbReference type="SAM" id="MobiDB-lite"/>
    </source>
</evidence>
<proteinExistence type="predicted"/>
<dbReference type="Proteomes" id="UP001189624">
    <property type="component" value="Chromosome 8"/>
</dbReference>
<name>A0AA86T1U0_9FABA</name>
<keyword evidence="3" id="KW-1185">Reference proteome</keyword>
<gene>
    <name evidence="2" type="ORF">AYBTSS11_LOCUS24853</name>
</gene>